<dbReference type="InterPro" id="IPR017853">
    <property type="entry name" value="GH"/>
</dbReference>
<dbReference type="GO" id="GO:0051060">
    <property type="term" value="F:pullulanase activity"/>
    <property type="evidence" value="ECO:0007669"/>
    <property type="project" value="UniProtKB-EC"/>
</dbReference>
<dbReference type="InterPro" id="IPR004193">
    <property type="entry name" value="Glyco_hydro_13_N"/>
</dbReference>
<dbReference type="InterPro" id="IPR013783">
    <property type="entry name" value="Ig-like_fold"/>
</dbReference>
<dbReference type="Pfam" id="PF00128">
    <property type="entry name" value="Alpha-amylase"/>
    <property type="match status" value="1"/>
</dbReference>
<evidence type="ECO:0000256" key="2">
    <source>
        <dbReference type="SAM" id="MobiDB-lite"/>
    </source>
</evidence>
<feature type="region of interest" description="Disordered" evidence="2">
    <location>
        <begin position="508"/>
        <end position="531"/>
    </location>
</feature>
<feature type="compositionally biased region" description="Basic and acidic residues" evidence="2">
    <location>
        <begin position="508"/>
        <end position="517"/>
    </location>
</feature>
<dbReference type="InterPro" id="IPR013780">
    <property type="entry name" value="Glyco_hydro_b"/>
</dbReference>
<reference evidence="4 5" key="1">
    <citation type="submission" date="2018-08" db="EMBL/GenBank/DDBJ databases">
        <title>A genome reference for cultivated species of the human gut microbiota.</title>
        <authorList>
            <person name="Zou Y."/>
            <person name="Xue W."/>
            <person name="Luo G."/>
        </authorList>
    </citation>
    <scope>NUCLEOTIDE SEQUENCE [LARGE SCALE GENOMIC DNA]</scope>
    <source>
        <strain evidence="4 5">AM43-11</strain>
    </source>
</reference>
<organism evidence="4 5">
    <name type="scientific">Roseburia intestinalis</name>
    <dbReference type="NCBI Taxonomy" id="166486"/>
    <lineage>
        <taxon>Bacteria</taxon>
        <taxon>Bacillati</taxon>
        <taxon>Bacillota</taxon>
        <taxon>Clostridia</taxon>
        <taxon>Lachnospirales</taxon>
        <taxon>Lachnospiraceae</taxon>
        <taxon>Roseburia</taxon>
    </lineage>
</organism>
<proteinExistence type="inferred from homology"/>
<sequence>MVSMKRKIGSTYFNDELVYDGNDLGAVYTKEKTTFRIWTPAAGKVSLNLYEQGDGDNLIETIPMTADVKGTWVCEKTGDLNGVYYTYSVQIGNKVNEVVDLYARSAGVNGNRGEILDLQAADPDGFDADVRPAFNNATDAVIYEVHIRDLSSDASSGIRNAGKFLGLTERGTKNREGLATGLDHILDLGVTHVQILPSFDYATVDETKPDTAQFNWGYDPKNYNVPEGSYSTDPYHGEVRVNEMKQMIKTLHENGIRVNMDVVYNHTYHLADSWFQKTVPDYYYRKNGNHYSDGSGCGNETASERAMMRKYIVDSVVYWATEYHIDGFRFDLMGVHDLDTMKAVRKALDQVNPDIMVYGEGWTGGESALPAAQQATKNNIYRLDRVGAFSDDIRDGIKGSVFDFLDKGFVSGKDNMEENIKFSVVAATPHSQVTLTKAGDKCTNWSGQPGQSINYISCHDNLTFWDKLAISNADDSEADRVKMNKLGSAVLFTSQGVPFMQAGEEMLRSKPNEKSETGFDENSYSSPDATNSIKWDNKGNVMDVYEYYKGLIAFRKAHSALRMTTAAAIQNNLTFMTGLDANVVAYTIQGEVQGETAQNIAVIYNGNPDAVTVNLPAGTWDICVNGKKAGCRSLGTAEGSVTVEGISALVLVQEDDTVNKVPAEDA</sequence>
<dbReference type="PANTHER" id="PTHR43002">
    <property type="entry name" value="GLYCOGEN DEBRANCHING ENZYME"/>
    <property type="match status" value="1"/>
</dbReference>
<dbReference type="CDD" id="cd02860">
    <property type="entry name" value="E_set_Pullulanase"/>
    <property type="match status" value="1"/>
</dbReference>
<dbReference type="Gene3D" id="2.60.40.1180">
    <property type="entry name" value="Golgi alpha-mannosidase II"/>
    <property type="match status" value="1"/>
</dbReference>
<evidence type="ECO:0000256" key="1">
    <source>
        <dbReference type="ARBA" id="ARBA00008061"/>
    </source>
</evidence>
<dbReference type="Proteomes" id="UP000284465">
    <property type="component" value="Unassembled WGS sequence"/>
</dbReference>
<dbReference type="InterPro" id="IPR014756">
    <property type="entry name" value="Ig_E-set"/>
</dbReference>
<dbReference type="Pfam" id="PF02922">
    <property type="entry name" value="CBM_48"/>
    <property type="match status" value="1"/>
</dbReference>
<dbReference type="EC" id="3.2.1.41" evidence="4"/>
<dbReference type="NCBIfam" id="TIGR02104">
    <property type="entry name" value="pulA_typeI"/>
    <property type="match status" value="1"/>
</dbReference>
<comment type="similarity">
    <text evidence="1">Belongs to the glycosyl hydrolase 13 family.</text>
</comment>
<keyword evidence="4" id="KW-0326">Glycosidase</keyword>
<dbReference type="Gene3D" id="2.60.40.10">
    <property type="entry name" value="Immunoglobulins"/>
    <property type="match status" value="1"/>
</dbReference>
<dbReference type="Pfam" id="PF21653">
    <property type="entry name" value="pulA_all-beta"/>
    <property type="match status" value="1"/>
</dbReference>
<dbReference type="InterPro" id="IPR011840">
    <property type="entry name" value="PulA_typeI"/>
</dbReference>
<dbReference type="GO" id="GO:0005975">
    <property type="term" value="P:carbohydrate metabolic process"/>
    <property type="evidence" value="ECO:0007669"/>
    <property type="project" value="InterPro"/>
</dbReference>
<protein>
    <submittedName>
        <fullName evidence="4">Type I pullulanase</fullName>
        <ecNumber evidence="4">3.2.1.41</ecNumber>
    </submittedName>
</protein>
<dbReference type="SUPFAM" id="SSF81296">
    <property type="entry name" value="E set domains"/>
    <property type="match status" value="1"/>
</dbReference>
<comment type="caution">
    <text evidence="4">The sequence shown here is derived from an EMBL/GenBank/DDBJ whole genome shotgun (WGS) entry which is preliminary data.</text>
</comment>
<dbReference type="InterPro" id="IPR006047">
    <property type="entry name" value="GH13_cat_dom"/>
</dbReference>
<dbReference type="Gene3D" id="3.20.20.80">
    <property type="entry name" value="Glycosidases"/>
    <property type="match status" value="1"/>
</dbReference>
<name>A0A3R6A427_9FIRM</name>
<feature type="domain" description="Glycosyl hydrolase family 13 catalytic" evidence="3">
    <location>
        <begin position="169"/>
        <end position="555"/>
    </location>
</feature>
<dbReference type="EMBL" id="QSFP01000014">
    <property type="protein sequence ID" value="RHA66017.1"/>
    <property type="molecule type" value="Genomic_DNA"/>
</dbReference>
<dbReference type="CDD" id="cd11341">
    <property type="entry name" value="AmyAc_Pullulanase_LD-like"/>
    <property type="match status" value="1"/>
</dbReference>
<dbReference type="InterPro" id="IPR049117">
    <property type="entry name" value="pulA_all-beta"/>
</dbReference>
<dbReference type="SUPFAM" id="SSF51445">
    <property type="entry name" value="(Trans)glycosidases"/>
    <property type="match status" value="1"/>
</dbReference>
<keyword evidence="4" id="KW-0378">Hydrolase</keyword>
<evidence type="ECO:0000313" key="5">
    <source>
        <dbReference type="Proteomes" id="UP000284465"/>
    </source>
</evidence>
<accession>A0A3R6A427</accession>
<dbReference type="SMART" id="SM00642">
    <property type="entry name" value="Aamy"/>
    <property type="match status" value="1"/>
</dbReference>
<evidence type="ECO:0000259" key="3">
    <source>
        <dbReference type="SMART" id="SM00642"/>
    </source>
</evidence>
<evidence type="ECO:0000313" key="4">
    <source>
        <dbReference type="EMBL" id="RHA66017.1"/>
    </source>
</evidence>
<gene>
    <name evidence="4" type="primary">pulA</name>
    <name evidence="4" type="ORF">DW927_12650</name>
</gene>
<dbReference type="AlphaFoldDB" id="A0A3R6A427"/>
<feature type="compositionally biased region" description="Polar residues" evidence="2">
    <location>
        <begin position="520"/>
        <end position="531"/>
    </location>
</feature>